<dbReference type="GO" id="GO:0006354">
    <property type="term" value="P:DNA-templated transcription elongation"/>
    <property type="evidence" value="ECO:0007669"/>
    <property type="project" value="InterPro"/>
</dbReference>
<dbReference type="CDD" id="cd09895">
    <property type="entry name" value="NGN_SP_UpxY"/>
    <property type="match status" value="1"/>
</dbReference>
<evidence type="ECO:0000256" key="1">
    <source>
        <dbReference type="ARBA" id="ARBA00023163"/>
    </source>
</evidence>
<gene>
    <name evidence="3" type="ORF">B5F97_06495</name>
</gene>
<keyword evidence="1" id="KW-0804">Transcription</keyword>
<dbReference type="Proteomes" id="UP000195386">
    <property type="component" value="Unassembled WGS sequence"/>
</dbReference>
<name>A0A1Y3YWW7_9BACE</name>
<dbReference type="Pfam" id="PF02357">
    <property type="entry name" value="NusG"/>
    <property type="match status" value="1"/>
</dbReference>
<dbReference type="InterPro" id="IPR036735">
    <property type="entry name" value="NGN_dom_sf"/>
</dbReference>
<evidence type="ECO:0000313" key="4">
    <source>
        <dbReference type="Proteomes" id="UP000195386"/>
    </source>
</evidence>
<reference evidence="4" key="1">
    <citation type="submission" date="2017-04" db="EMBL/GenBank/DDBJ databases">
        <title>Function of individual gut microbiota members based on whole genome sequencing of pure cultures obtained from chicken caecum.</title>
        <authorList>
            <person name="Medvecky M."/>
            <person name="Cejkova D."/>
            <person name="Polansky O."/>
            <person name="Karasova D."/>
            <person name="Kubasova T."/>
            <person name="Cizek A."/>
            <person name="Rychlik I."/>
        </authorList>
    </citation>
    <scope>NUCLEOTIDE SEQUENCE [LARGE SCALE GENOMIC DNA]</scope>
    <source>
        <strain evidence="4">An43</strain>
    </source>
</reference>
<dbReference type="SUPFAM" id="SSF82679">
    <property type="entry name" value="N-utilization substance G protein NusG, N-terminal domain"/>
    <property type="match status" value="1"/>
</dbReference>
<feature type="domain" description="NusG-like N-terminal" evidence="2">
    <location>
        <begin position="9"/>
        <end position="66"/>
    </location>
</feature>
<evidence type="ECO:0000259" key="2">
    <source>
        <dbReference type="Pfam" id="PF02357"/>
    </source>
</evidence>
<dbReference type="InterPro" id="IPR006645">
    <property type="entry name" value="NGN-like_dom"/>
</dbReference>
<dbReference type="EMBL" id="NFII01000004">
    <property type="protein sequence ID" value="OUO01862.1"/>
    <property type="molecule type" value="Genomic_DNA"/>
</dbReference>
<protein>
    <recommendedName>
        <fullName evidence="2">NusG-like N-terminal domain-containing protein</fullName>
    </recommendedName>
</protein>
<sequence>MMTNNNMSRWCALHTAPKSERKLMQRLNAAGYTAFCPMQIVFKKWKGQTKEVFAPLFPGCVFIEETTGVASFVASQHAALLVDAEGKYLSVCADKAELPAKFVHLLK</sequence>
<dbReference type="Gene3D" id="3.30.70.940">
    <property type="entry name" value="NusG, N-terminal domain"/>
    <property type="match status" value="1"/>
</dbReference>
<evidence type="ECO:0000313" key="3">
    <source>
        <dbReference type="EMBL" id="OUO01862.1"/>
    </source>
</evidence>
<proteinExistence type="predicted"/>
<organism evidence="3 4">
    <name type="scientific">Bacteroides clarus</name>
    <dbReference type="NCBI Taxonomy" id="626929"/>
    <lineage>
        <taxon>Bacteria</taxon>
        <taxon>Pseudomonadati</taxon>
        <taxon>Bacteroidota</taxon>
        <taxon>Bacteroidia</taxon>
        <taxon>Bacteroidales</taxon>
        <taxon>Bacteroidaceae</taxon>
        <taxon>Bacteroides</taxon>
    </lineage>
</organism>
<comment type="caution">
    <text evidence="3">The sequence shown here is derived from an EMBL/GenBank/DDBJ whole genome shotgun (WGS) entry which is preliminary data.</text>
</comment>
<dbReference type="RefSeq" id="WP_087425781.1">
    <property type="nucleotide sequence ID" value="NZ_NFII01000004.1"/>
</dbReference>
<accession>A0A1Y3YWW7</accession>
<dbReference type="AlphaFoldDB" id="A0A1Y3YWW7"/>